<dbReference type="AlphaFoldDB" id="A0A7C8IDC9"/>
<evidence type="ECO:0000313" key="4">
    <source>
        <dbReference type="Proteomes" id="UP000481861"/>
    </source>
</evidence>
<reference evidence="3 4" key="1">
    <citation type="submission" date="2020-01" db="EMBL/GenBank/DDBJ databases">
        <authorList>
            <consortium name="DOE Joint Genome Institute"/>
            <person name="Haridas S."/>
            <person name="Albert R."/>
            <person name="Binder M."/>
            <person name="Bloem J."/>
            <person name="Labutti K."/>
            <person name="Salamov A."/>
            <person name="Andreopoulos B."/>
            <person name="Baker S.E."/>
            <person name="Barry K."/>
            <person name="Bills G."/>
            <person name="Bluhm B.H."/>
            <person name="Cannon C."/>
            <person name="Castanera R."/>
            <person name="Culley D.E."/>
            <person name="Daum C."/>
            <person name="Ezra D."/>
            <person name="Gonzalez J.B."/>
            <person name="Henrissat B."/>
            <person name="Kuo A."/>
            <person name="Liang C."/>
            <person name="Lipzen A."/>
            <person name="Lutzoni F."/>
            <person name="Magnuson J."/>
            <person name="Mondo S."/>
            <person name="Nolan M."/>
            <person name="Ohm R."/>
            <person name="Pangilinan J."/>
            <person name="Park H.-J.H."/>
            <person name="Ramirez L."/>
            <person name="Alfaro M."/>
            <person name="Sun H."/>
            <person name="Tritt A."/>
            <person name="Yoshinaga Y."/>
            <person name="Zwiers L.-H.L."/>
            <person name="Turgeon B.G."/>
            <person name="Goodwin S.B."/>
            <person name="Spatafora J.W."/>
            <person name="Crous P.W."/>
            <person name="Grigoriev I.V."/>
        </authorList>
    </citation>
    <scope>NUCLEOTIDE SEQUENCE [LARGE SCALE GENOMIC DNA]</scope>
    <source>
        <strain evidence="3 4">CBS 611.86</strain>
    </source>
</reference>
<accession>A0A7C8IDC9</accession>
<dbReference type="Gene3D" id="1.20.120.1020">
    <property type="entry name" value="Prion-inhibition and propagation, HeLo domain"/>
    <property type="match status" value="1"/>
</dbReference>
<evidence type="ECO:0000313" key="3">
    <source>
        <dbReference type="EMBL" id="KAF2876648.1"/>
    </source>
</evidence>
<dbReference type="Proteomes" id="UP000481861">
    <property type="component" value="Unassembled WGS sequence"/>
</dbReference>
<protein>
    <submittedName>
        <fullName evidence="3">Prion-inhibition and propagation-domain-containing protein</fullName>
    </submittedName>
</protein>
<dbReference type="EMBL" id="JAADJZ010000003">
    <property type="protein sequence ID" value="KAF2876648.1"/>
    <property type="molecule type" value="Genomic_DNA"/>
</dbReference>
<feature type="domain" description="Prion-inhibition and propagation HeLo" evidence="2">
    <location>
        <begin position="12"/>
        <end position="239"/>
    </location>
</feature>
<comment type="caution">
    <text evidence="3">The sequence shown here is derived from an EMBL/GenBank/DDBJ whole genome shotgun (WGS) entry which is preliminary data.</text>
</comment>
<organism evidence="3 4">
    <name type="scientific">Massariosphaeria phaeospora</name>
    <dbReference type="NCBI Taxonomy" id="100035"/>
    <lineage>
        <taxon>Eukaryota</taxon>
        <taxon>Fungi</taxon>
        <taxon>Dikarya</taxon>
        <taxon>Ascomycota</taxon>
        <taxon>Pezizomycotina</taxon>
        <taxon>Dothideomycetes</taxon>
        <taxon>Pleosporomycetidae</taxon>
        <taxon>Pleosporales</taxon>
        <taxon>Pleosporales incertae sedis</taxon>
        <taxon>Massariosphaeria</taxon>
    </lineage>
</organism>
<dbReference type="InterPro" id="IPR029498">
    <property type="entry name" value="HeLo_dom"/>
</dbReference>
<gene>
    <name evidence="3" type="ORF">BDV95DRAFT_483317</name>
</gene>
<sequence length="399" mass="44436">MADSKAEVLTKVVALASQFSTCVEGFNLIFPSRESDHAQRVALARLGLQQGRLLIFGDAVGISSPPAHIATHMVPSHPGATNPDPHLPVNFGVRDARLDDPEINEKVRTALSEMAGRPSHLSRDDMMAKYGLKSPKRFSTIEHPALDTNRLEAFREKYGLLQDLLRQSGVRSGMITRRGLSMTMSHWTVREVSRFEAFVTTVREEVDGLISLLDVKDHVDRGMKTDIRSMGWHPDLSAPIVHQDWDKLKLIREACLRDYPEYVDVADTALKYINEELRGTHLAYLRAAYKPPAPSNEARPSFLSHFRLKSWSKSHKNQAERSKSLSGPTQDGLEPQRSLSESGPATSNGLEPVRSKSLSAIPDERAPLNLDSRLTEDVTHKTVPANDPFPHLPRLEASP</sequence>
<evidence type="ECO:0000259" key="2">
    <source>
        <dbReference type="Pfam" id="PF14479"/>
    </source>
</evidence>
<keyword evidence="3" id="KW-0034">Amyloid</keyword>
<keyword evidence="3" id="KW-0640">Prion</keyword>
<dbReference type="Pfam" id="PF14479">
    <property type="entry name" value="HeLo"/>
    <property type="match status" value="1"/>
</dbReference>
<keyword evidence="4" id="KW-1185">Reference proteome</keyword>
<feature type="region of interest" description="Disordered" evidence="1">
    <location>
        <begin position="313"/>
        <end position="399"/>
    </location>
</feature>
<proteinExistence type="predicted"/>
<dbReference type="InterPro" id="IPR038305">
    <property type="entry name" value="HeLo_sf"/>
</dbReference>
<feature type="compositionally biased region" description="Polar residues" evidence="1">
    <location>
        <begin position="337"/>
        <end position="349"/>
    </location>
</feature>
<evidence type="ECO:0000256" key="1">
    <source>
        <dbReference type="SAM" id="MobiDB-lite"/>
    </source>
</evidence>
<dbReference type="OrthoDB" id="20872at2759"/>
<name>A0A7C8IDC9_9PLEO</name>